<dbReference type="RefSeq" id="WP_071629550.1">
    <property type="nucleotide sequence ID" value="NZ_CP022375.1"/>
</dbReference>
<proteinExistence type="predicted"/>
<evidence type="ECO:0000313" key="1">
    <source>
        <dbReference type="EMBL" id="AXH30282.1"/>
    </source>
</evidence>
<gene>
    <name evidence="1" type="ORF">CGC43_06645</name>
</gene>
<reference evidence="1 2" key="1">
    <citation type="submission" date="2017-07" db="EMBL/GenBank/DDBJ databases">
        <title>Complete genome sequences and comparative analysis of the novel pathogen Francisella opportunistica.</title>
        <authorList>
            <person name="Dietrich E.A."/>
            <person name="Kingry L.C."/>
            <person name="Petersen J.M."/>
        </authorList>
    </citation>
    <scope>NUCLEOTIDE SEQUENCE [LARGE SCALE GENOMIC DNA]</scope>
    <source>
        <strain evidence="1 2">14-2155</strain>
    </source>
</reference>
<keyword evidence="2" id="KW-1185">Reference proteome</keyword>
<evidence type="ECO:0000313" key="2">
    <source>
        <dbReference type="Proteomes" id="UP000253862"/>
    </source>
</evidence>
<dbReference type="Proteomes" id="UP000253862">
    <property type="component" value="Chromosome"/>
</dbReference>
<organism evidence="1 2">
    <name type="scientific">Francisella opportunistica</name>
    <dbReference type="NCBI Taxonomy" id="2016517"/>
    <lineage>
        <taxon>Bacteria</taxon>
        <taxon>Pseudomonadati</taxon>
        <taxon>Pseudomonadota</taxon>
        <taxon>Gammaproteobacteria</taxon>
        <taxon>Thiotrichales</taxon>
        <taxon>Francisellaceae</taxon>
        <taxon>Francisella</taxon>
    </lineage>
</organism>
<accession>A0A345JSI6</accession>
<name>A0A345JSI6_9GAMM</name>
<dbReference type="EMBL" id="CP022375">
    <property type="protein sequence ID" value="AXH30282.1"/>
    <property type="molecule type" value="Genomic_DNA"/>
</dbReference>
<protein>
    <submittedName>
        <fullName evidence="1">Uncharacterized protein</fullName>
    </submittedName>
</protein>
<dbReference type="KEGG" id="foo:CGC45_06640"/>
<sequence length="358" mass="41316">MSARQLLENLSSLISQLEKCVEEYISYNEKAKQSIFHFHHRHRQSGLDRANYLLNFLRDLNQKVNASQDSDARLPTYENQLIQELQSFVSKTGRYRDFTGLIKVHPNSCLTYIIHALYTSFGLVKTDILKDFLHTILHNNNKLHDTTREHDRNEIKRKIWNYPTIINRASSIASEASIVSRSSELSDTKRGVQAKETWEIYRNNKKCAVSCQHAALLWALEGTNVEVSKKSISKAMHEGDRWKPPAGNLNYKKNPTEAYQKYFGVDLVETGIAPQGEISVFQFMQNQKSGTAFLIRSNVDHELGHISYIEKDTNGIVRQSTWGPSRSLSLPNRIETFMMGLKQNQFGDFIVYKYHQLR</sequence>
<dbReference type="AlphaFoldDB" id="A0A345JSI6"/>